<gene>
    <name evidence="1" type="ORF">KK1_037342</name>
</gene>
<dbReference type="PANTHER" id="PTHR15503:SF22">
    <property type="entry name" value="TRANSPOSON TY3-I GAG POLYPROTEIN"/>
    <property type="match status" value="1"/>
</dbReference>
<dbReference type="InterPro" id="IPR032567">
    <property type="entry name" value="RTL1-rel"/>
</dbReference>
<dbReference type="InterPro" id="IPR043502">
    <property type="entry name" value="DNA/RNA_pol_sf"/>
</dbReference>
<keyword evidence="2" id="KW-1185">Reference proteome</keyword>
<dbReference type="Proteomes" id="UP000075243">
    <property type="component" value="Unassembled WGS sequence"/>
</dbReference>
<dbReference type="Gramene" id="C.cajan_35592.t">
    <property type="protein sequence ID" value="C.cajan_35592.t"/>
    <property type="gene ID" value="C.cajan_35592"/>
</dbReference>
<evidence type="ECO:0000313" key="1">
    <source>
        <dbReference type="EMBL" id="KYP41284.1"/>
    </source>
</evidence>
<organism evidence="1 2">
    <name type="scientific">Cajanus cajan</name>
    <name type="common">Pigeon pea</name>
    <name type="synonym">Cajanus indicus</name>
    <dbReference type="NCBI Taxonomy" id="3821"/>
    <lineage>
        <taxon>Eukaryota</taxon>
        <taxon>Viridiplantae</taxon>
        <taxon>Streptophyta</taxon>
        <taxon>Embryophyta</taxon>
        <taxon>Tracheophyta</taxon>
        <taxon>Spermatophyta</taxon>
        <taxon>Magnoliopsida</taxon>
        <taxon>eudicotyledons</taxon>
        <taxon>Gunneridae</taxon>
        <taxon>Pentapetalae</taxon>
        <taxon>rosids</taxon>
        <taxon>fabids</taxon>
        <taxon>Fabales</taxon>
        <taxon>Fabaceae</taxon>
        <taxon>Papilionoideae</taxon>
        <taxon>50 kb inversion clade</taxon>
        <taxon>NPAAA clade</taxon>
        <taxon>indigoferoid/millettioid clade</taxon>
        <taxon>Phaseoleae</taxon>
        <taxon>Cajanus</taxon>
    </lineage>
</organism>
<dbReference type="Gene3D" id="2.40.70.10">
    <property type="entry name" value="Acid Proteases"/>
    <property type="match status" value="1"/>
</dbReference>
<proteinExistence type="predicted"/>
<name>A0A151RF65_CAJCA</name>
<dbReference type="EMBL" id="KQ483783">
    <property type="protein sequence ID" value="KYP41284.1"/>
    <property type="molecule type" value="Genomic_DNA"/>
</dbReference>
<protein>
    <submittedName>
        <fullName evidence="1">Transposon Ty3-G Gag-Pol polyprotein</fullName>
    </submittedName>
</protein>
<dbReference type="Gene3D" id="3.10.10.10">
    <property type="entry name" value="HIV Type 1 Reverse Transcriptase, subunit A, domain 1"/>
    <property type="match status" value="1"/>
</dbReference>
<dbReference type="PANTHER" id="PTHR15503">
    <property type="entry name" value="LDOC1 RELATED"/>
    <property type="match status" value="1"/>
</dbReference>
<evidence type="ECO:0000313" key="2">
    <source>
        <dbReference type="Proteomes" id="UP000075243"/>
    </source>
</evidence>
<sequence>MSPAETQLRREKGLCFTCDDKYSPSHRCPNKQYLWLHLDEDEVSDEPVMDASVVTDNIEPQLLSEPHFSFNALNGSAGNGTMRFKGVINGLTVQILLDSGSSDNFLQPRIAACLKLPIEPIQNFNVMVGNGSAHISDYSNLSLKFMLDDNNSQDLFRDLPVDMEPEITLLLHTYQQVFELPLKPYRYPFSQKQQIEKMVHEMLQEGIIVPSNSPFSSPIILVKKKDGTWRFCTDYRALNAINVKDSFPIPTV</sequence>
<dbReference type="SUPFAM" id="SSF50630">
    <property type="entry name" value="Acid proteases"/>
    <property type="match status" value="1"/>
</dbReference>
<accession>A0A151RF65</accession>
<reference evidence="1" key="1">
    <citation type="journal article" date="2012" name="Nat. Biotechnol.">
        <title>Draft genome sequence of pigeonpea (Cajanus cajan), an orphan legume crop of resource-poor farmers.</title>
        <authorList>
            <person name="Varshney R.K."/>
            <person name="Chen W."/>
            <person name="Li Y."/>
            <person name="Bharti A.K."/>
            <person name="Saxena R.K."/>
            <person name="Schlueter J.A."/>
            <person name="Donoghue M.T."/>
            <person name="Azam S."/>
            <person name="Fan G."/>
            <person name="Whaley A.M."/>
            <person name="Farmer A.D."/>
            <person name="Sheridan J."/>
            <person name="Iwata A."/>
            <person name="Tuteja R."/>
            <person name="Penmetsa R.V."/>
            <person name="Wu W."/>
            <person name="Upadhyaya H.D."/>
            <person name="Yang S.P."/>
            <person name="Shah T."/>
            <person name="Saxena K.B."/>
            <person name="Michael T."/>
            <person name="McCombie W.R."/>
            <person name="Yang B."/>
            <person name="Zhang G."/>
            <person name="Yang H."/>
            <person name="Wang J."/>
            <person name="Spillane C."/>
            <person name="Cook D.R."/>
            <person name="May G.D."/>
            <person name="Xu X."/>
            <person name="Jackson S.A."/>
        </authorList>
    </citation>
    <scope>NUCLEOTIDE SEQUENCE [LARGE SCALE GENOMIC DNA]</scope>
</reference>
<dbReference type="SUPFAM" id="SSF56672">
    <property type="entry name" value="DNA/RNA polymerases"/>
    <property type="match status" value="1"/>
</dbReference>
<dbReference type="AlphaFoldDB" id="A0A151RF65"/>
<dbReference type="STRING" id="3821.A0A151RF65"/>
<dbReference type="InterPro" id="IPR021109">
    <property type="entry name" value="Peptidase_aspartic_dom_sf"/>
</dbReference>
<dbReference type="CDD" id="cd00303">
    <property type="entry name" value="retropepsin_like"/>
    <property type="match status" value="1"/>
</dbReference>